<name>A0A1F6DLN6_9BACT</name>
<dbReference type="AlphaFoldDB" id="A0A1F6DLN6"/>
<evidence type="ECO:0000313" key="3">
    <source>
        <dbReference type="Proteomes" id="UP000176511"/>
    </source>
</evidence>
<keyword evidence="1" id="KW-0472">Membrane</keyword>
<protein>
    <submittedName>
        <fullName evidence="2">Uncharacterized protein</fullName>
    </submittedName>
</protein>
<accession>A0A1F6DLN6</accession>
<dbReference type="EMBL" id="MFLE01000009">
    <property type="protein sequence ID" value="OGG62200.1"/>
    <property type="molecule type" value="Genomic_DNA"/>
</dbReference>
<feature type="transmembrane region" description="Helical" evidence="1">
    <location>
        <begin position="54"/>
        <end position="77"/>
    </location>
</feature>
<evidence type="ECO:0000256" key="1">
    <source>
        <dbReference type="SAM" id="Phobius"/>
    </source>
</evidence>
<comment type="caution">
    <text evidence="2">The sequence shown here is derived from an EMBL/GenBank/DDBJ whole genome shotgun (WGS) entry which is preliminary data.</text>
</comment>
<evidence type="ECO:0000313" key="2">
    <source>
        <dbReference type="EMBL" id="OGG62200.1"/>
    </source>
</evidence>
<sequence>MIKDNEASRPGLYDVYHDTEGKNIIVLQGLSIENPQTEPPLQQFIHTHYRVFEVGYWGLLFVVSLVVITKCIAVPLYNKFK</sequence>
<organism evidence="2 3">
    <name type="scientific">Candidatus Kaiserbacteria bacterium RIFCSPHIGHO2_02_FULL_49_34</name>
    <dbReference type="NCBI Taxonomy" id="1798491"/>
    <lineage>
        <taxon>Bacteria</taxon>
        <taxon>Candidatus Kaiseribacteriota</taxon>
    </lineage>
</organism>
<reference evidence="2 3" key="1">
    <citation type="journal article" date="2016" name="Nat. Commun.">
        <title>Thousands of microbial genomes shed light on interconnected biogeochemical processes in an aquifer system.</title>
        <authorList>
            <person name="Anantharaman K."/>
            <person name="Brown C.T."/>
            <person name="Hug L.A."/>
            <person name="Sharon I."/>
            <person name="Castelle C.J."/>
            <person name="Probst A.J."/>
            <person name="Thomas B.C."/>
            <person name="Singh A."/>
            <person name="Wilkins M.J."/>
            <person name="Karaoz U."/>
            <person name="Brodie E.L."/>
            <person name="Williams K.H."/>
            <person name="Hubbard S.S."/>
            <person name="Banfield J.F."/>
        </authorList>
    </citation>
    <scope>NUCLEOTIDE SEQUENCE [LARGE SCALE GENOMIC DNA]</scope>
</reference>
<keyword evidence="1" id="KW-1133">Transmembrane helix</keyword>
<keyword evidence="1" id="KW-0812">Transmembrane</keyword>
<proteinExistence type="predicted"/>
<dbReference type="STRING" id="1798491.A3C87_01255"/>
<gene>
    <name evidence="2" type="ORF">A3C87_01255</name>
</gene>
<dbReference type="Proteomes" id="UP000176511">
    <property type="component" value="Unassembled WGS sequence"/>
</dbReference>